<organism evidence="2 3">
    <name type="scientific">Rubus argutus</name>
    <name type="common">Southern blackberry</name>
    <dbReference type="NCBI Taxonomy" id="59490"/>
    <lineage>
        <taxon>Eukaryota</taxon>
        <taxon>Viridiplantae</taxon>
        <taxon>Streptophyta</taxon>
        <taxon>Embryophyta</taxon>
        <taxon>Tracheophyta</taxon>
        <taxon>Spermatophyta</taxon>
        <taxon>Magnoliopsida</taxon>
        <taxon>eudicotyledons</taxon>
        <taxon>Gunneridae</taxon>
        <taxon>Pentapetalae</taxon>
        <taxon>rosids</taxon>
        <taxon>fabids</taxon>
        <taxon>Rosales</taxon>
        <taxon>Rosaceae</taxon>
        <taxon>Rosoideae</taxon>
        <taxon>Rosoideae incertae sedis</taxon>
        <taxon>Rubus</taxon>
    </lineage>
</organism>
<sequence>MEEAKLVQPAPTQIPNRPSSVEAPPSLPPKTKKRPPSLDSNAHISNSTYFKIRAVLMFLRFSGPLTFRSARQPTKFKNR</sequence>
<dbReference type="AlphaFoldDB" id="A0AAW1VQX7"/>
<accession>A0AAW1VQX7</accession>
<comment type="caution">
    <text evidence="2">The sequence shown here is derived from an EMBL/GenBank/DDBJ whole genome shotgun (WGS) entry which is preliminary data.</text>
</comment>
<gene>
    <name evidence="2" type="ORF">M0R45_034417</name>
</gene>
<evidence type="ECO:0000313" key="3">
    <source>
        <dbReference type="Proteomes" id="UP001457282"/>
    </source>
</evidence>
<evidence type="ECO:0000256" key="1">
    <source>
        <dbReference type="SAM" id="MobiDB-lite"/>
    </source>
</evidence>
<protein>
    <submittedName>
        <fullName evidence="2">Uncharacterized protein</fullName>
    </submittedName>
</protein>
<reference evidence="2 3" key="1">
    <citation type="journal article" date="2023" name="G3 (Bethesda)">
        <title>A chromosome-length genome assembly and annotation of blackberry (Rubus argutus, cv. 'Hillquist').</title>
        <authorList>
            <person name="Bruna T."/>
            <person name="Aryal R."/>
            <person name="Dudchenko O."/>
            <person name="Sargent D.J."/>
            <person name="Mead D."/>
            <person name="Buti M."/>
            <person name="Cavallini A."/>
            <person name="Hytonen T."/>
            <person name="Andres J."/>
            <person name="Pham M."/>
            <person name="Weisz D."/>
            <person name="Mascagni F."/>
            <person name="Usai G."/>
            <person name="Natali L."/>
            <person name="Bassil N."/>
            <person name="Fernandez G.E."/>
            <person name="Lomsadze A."/>
            <person name="Armour M."/>
            <person name="Olukolu B."/>
            <person name="Poorten T."/>
            <person name="Britton C."/>
            <person name="Davik J."/>
            <person name="Ashrafi H."/>
            <person name="Aiden E.L."/>
            <person name="Borodovsky M."/>
            <person name="Worthington M."/>
        </authorList>
    </citation>
    <scope>NUCLEOTIDE SEQUENCE [LARGE SCALE GENOMIC DNA]</scope>
    <source>
        <strain evidence="2">PI 553951</strain>
    </source>
</reference>
<dbReference type="Proteomes" id="UP001457282">
    <property type="component" value="Unassembled WGS sequence"/>
</dbReference>
<feature type="region of interest" description="Disordered" evidence="1">
    <location>
        <begin position="1"/>
        <end position="43"/>
    </location>
</feature>
<name>A0AAW1VQX7_RUBAR</name>
<feature type="compositionally biased region" description="Polar residues" evidence="1">
    <location>
        <begin position="10"/>
        <end position="19"/>
    </location>
</feature>
<evidence type="ECO:0000313" key="2">
    <source>
        <dbReference type="EMBL" id="KAK9910457.1"/>
    </source>
</evidence>
<dbReference type="EMBL" id="JBEDUW010000007">
    <property type="protein sequence ID" value="KAK9910457.1"/>
    <property type="molecule type" value="Genomic_DNA"/>
</dbReference>
<keyword evidence="3" id="KW-1185">Reference proteome</keyword>
<proteinExistence type="predicted"/>